<keyword evidence="1" id="KW-0004">4Fe-4S</keyword>
<name>A0ABS0YAX4_9BACT</name>
<dbReference type="Pfam" id="PF02754">
    <property type="entry name" value="CCG"/>
    <property type="match status" value="2"/>
</dbReference>
<evidence type="ECO:0000256" key="3">
    <source>
        <dbReference type="ARBA" id="ARBA00023002"/>
    </source>
</evidence>
<dbReference type="Pfam" id="PF13237">
    <property type="entry name" value="Fer4_10"/>
    <property type="match status" value="1"/>
</dbReference>
<dbReference type="InterPro" id="IPR017900">
    <property type="entry name" value="4Fe4S_Fe_S_CS"/>
</dbReference>
<evidence type="ECO:0000256" key="6">
    <source>
        <dbReference type="SAM" id="Phobius"/>
    </source>
</evidence>
<keyword evidence="5" id="KW-0411">Iron-sulfur</keyword>
<dbReference type="InterPro" id="IPR004017">
    <property type="entry name" value="Cys_rich_dom"/>
</dbReference>
<protein>
    <submittedName>
        <fullName evidence="8">(Fe-S)-binding protein</fullName>
    </submittedName>
</protein>
<evidence type="ECO:0000256" key="2">
    <source>
        <dbReference type="ARBA" id="ARBA00022723"/>
    </source>
</evidence>
<sequence>MSPNPKLFAVLLLLSASAFVIGCYRRFSLVALGRPEDRLDAPGTRFSRMLRLAFGQQRVLGKPFGMNHFVIFWSFIILAAANAEFLVSGLAPQVSLAALPVPLQHALLFLFDLVSMAALVCVLVAFARRLFFAEPSLSSDYVKARSPEAFLILSLIALLMLAYFGLHAARIAAGIEDPAAMPVSAFIAANLVAPLAIDPATLAVWSWWLHALALLSFLAYLPQSKHMHILTAIPNCFLAGLERPNTQPREEFTRGGRFGAGRVDEFTWKDLFDSFSCTECGRCQDACPAAGTGKSLNPRSVIHALKTNLLANGASLRAGDAPPQPLIAASETGAGAGEGSAAENAIWACTTCGACMSVCPVLIEHMPKIVKMRRHLVQMKASFPEELATFFENVEARSNPWGIAPTERTKWHANLQVRPFEQGKTEYLLYVGCAGAYDARQKQVTVALAAILDAAGVSWGTLGKDERCCGDSLRRLGNEYVFDRTARDNVSLLAERGVKKIVTQCPHCFSTLKNDYRQYGMDLDVMHHSELIAGLLASGQLELKQRVADLGRLLFHDSCYLGRHNDVYDAPRQALTAATGSAPAEFARNAERSFCCGAGGGRMWQEEQEGERINLNRVKEALQQEPDTICVSCPYCLTMMEDGLKDLQGGSVRVKDLAEVVVEGLRA</sequence>
<comment type="caution">
    <text evidence="8">The sequence shown here is derived from an EMBL/GenBank/DDBJ whole genome shotgun (WGS) entry which is preliminary data.</text>
</comment>
<feature type="transmembrane region" description="Helical" evidence="6">
    <location>
        <begin position="147"/>
        <end position="166"/>
    </location>
</feature>
<dbReference type="PROSITE" id="PS51379">
    <property type="entry name" value="4FE4S_FER_2"/>
    <property type="match status" value="2"/>
</dbReference>
<dbReference type="RefSeq" id="WP_199387997.1">
    <property type="nucleotide sequence ID" value="NZ_JAEMHL010000002.1"/>
</dbReference>
<evidence type="ECO:0000313" key="9">
    <source>
        <dbReference type="Proteomes" id="UP000614714"/>
    </source>
</evidence>
<dbReference type="PANTHER" id="PTHR43255:SF1">
    <property type="entry name" value="IRON-SULFUR-BINDING OXIDOREDUCTASE FADF-RELATED"/>
    <property type="match status" value="1"/>
</dbReference>
<evidence type="ECO:0000256" key="1">
    <source>
        <dbReference type="ARBA" id="ARBA00022485"/>
    </source>
</evidence>
<accession>A0ABS0YAX4</accession>
<evidence type="ECO:0000256" key="5">
    <source>
        <dbReference type="ARBA" id="ARBA00023014"/>
    </source>
</evidence>
<dbReference type="InterPro" id="IPR009051">
    <property type="entry name" value="Helical_ferredxn"/>
</dbReference>
<evidence type="ECO:0000259" key="7">
    <source>
        <dbReference type="PROSITE" id="PS51379"/>
    </source>
</evidence>
<dbReference type="PROSITE" id="PS00198">
    <property type="entry name" value="4FE4S_FER_1"/>
    <property type="match status" value="2"/>
</dbReference>
<dbReference type="InterPro" id="IPR036197">
    <property type="entry name" value="NarG-like_sf"/>
</dbReference>
<reference evidence="8 9" key="1">
    <citation type="submission" date="2020-12" db="EMBL/GenBank/DDBJ databases">
        <title>Geomonas sp. Red421, isolated from paddy soil.</title>
        <authorList>
            <person name="Xu Z."/>
            <person name="Zhang Z."/>
            <person name="Masuda Y."/>
            <person name="Itoh H."/>
            <person name="Senoo K."/>
        </authorList>
    </citation>
    <scope>NUCLEOTIDE SEQUENCE [LARGE SCALE GENOMIC DNA]</scope>
    <source>
        <strain evidence="8 9">Red421</strain>
    </source>
</reference>
<evidence type="ECO:0000256" key="4">
    <source>
        <dbReference type="ARBA" id="ARBA00023004"/>
    </source>
</evidence>
<dbReference type="PROSITE" id="PS51257">
    <property type="entry name" value="PROKAR_LIPOPROTEIN"/>
    <property type="match status" value="1"/>
</dbReference>
<dbReference type="EMBL" id="JAEMHL010000002">
    <property type="protein sequence ID" value="MBJ6749454.1"/>
    <property type="molecule type" value="Genomic_DNA"/>
</dbReference>
<keyword evidence="2" id="KW-0479">Metal-binding</keyword>
<keyword evidence="4" id="KW-0408">Iron</keyword>
<dbReference type="Proteomes" id="UP000614714">
    <property type="component" value="Unassembled WGS sequence"/>
</dbReference>
<dbReference type="SUPFAM" id="SSF46548">
    <property type="entry name" value="alpha-helical ferredoxin"/>
    <property type="match status" value="1"/>
</dbReference>
<dbReference type="SUPFAM" id="SSF103501">
    <property type="entry name" value="Respiratory nitrate reductase 1 gamma chain"/>
    <property type="match status" value="1"/>
</dbReference>
<dbReference type="Gene3D" id="1.20.950.20">
    <property type="entry name" value="Transmembrane di-heme cytochromes, Chain C"/>
    <property type="match status" value="1"/>
</dbReference>
<keyword evidence="3" id="KW-0560">Oxidoreductase</keyword>
<feature type="domain" description="4Fe-4S ferredoxin-type" evidence="7">
    <location>
        <begin position="339"/>
        <end position="368"/>
    </location>
</feature>
<feature type="transmembrane region" description="Helical" evidence="6">
    <location>
        <begin position="70"/>
        <end position="94"/>
    </location>
</feature>
<gene>
    <name evidence="8" type="ORF">JFN91_04455</name>
</gene>
<dbReference type="Gene3D" id="1.10.1060.10">
    <property type="entry name" value="Alpha-helical ferredoxin"/>
    <property type="match status" value="1"/>
</dbReference>
<evidence type="ECO:0000313" key="8">
    <source>
        <dbReference type="EMBL" id="MBJ6749454.1"/>
    </source>
</evidence>
<keyword evidence="6" id="KW-0812">Transmembrane</keyword>
<dbReference type="InterPro" id="IPR051460">
    <property type="entry name" value="HdrC_iron-sulfur_subunit"/>
</dbReference>
<dbReference type="PANTHER" id="PTHR43255">
    <property type="entry name" value="IRON-SULFUR-BINDING OXIDOREDUCTASE FADF-RELATED-RELATED"/>
    <property type="match status" value="1"/>
</dbReference>
<organism evidence="8 9">
    <name type="scientific">Geomonas anaerohicana</name>
    <dbReference type="NCBI Taxonomy" id="2798583"/>
    <lineage>
        <taxon>Bacteria</taxon>
        <taxon>Pseudomonadati</taxon>
        <taxon>Thermodesulfobacteriota</taxon>
        <taxon>Desulfuromonadia</taxon>
        <taxon>Geobacterales</taxon>
        <taxon>Geobacteraceae</taxon>
        <taxon>Geomonas</taxon>
    </lineage>
</organism>
<dbReference type="InterPro" id="IPR017896">
    <property type="entry name" value="4Fe4S_Fe-S-bd"/>
</dbReference>
<feature type="transmembrane region" description="Helical" evidence="6">
    <location>
        <begin position="106"/>
        <end position="127"/>
    </location>
</feature>
<keyword evidence="9" id="KW-1185">Reference proteome</keyword>
<keyword evidence="6" id="KW-0472">Membrane</keyword>
<feature type="transmembrane region" description="Helical" evidence="6">
    <location>
        <begin position="178"/>
        <end position="197"/>
    </location>
</feature>
<keyword evidence="6" id="KW-1133">Transmembrane helix</keyword>
<feature type="domain" description="4Fe-4S ferredoxin-type" evidence="7">
    <location>
        <begin position="268"/>
        <end position="299"/>
    </location>
</feature>
<proteinExistence type="predicted"/>